<evidence type="ECO:0000313" key="1">
    <source>
        <dbReference type="EMBL" id="KAI5065866.1"/>
    </source>
</evidence>
<dbReference type="OrthoDB" id="194358at2759"/>
<dbReference type="Proteomes" id="UP000886520">
    <property type="component" value="Chromosome 18"/>
</dbReference>
<accession>A0A9D4UER9</accession>
<protein>
    <submittedName>
        <fullName evidence="1">Uncharacterized protein</fullName>
    </submittedName>
</protein>
<sequence>MRPDDWVGAVLKKDQELTTLLVRAGCDCNGQDAHGREPLLVAIHKGNIEAINILIGDGCVLTLEALLLSIDRGNLEAISILIGGRCVLTPEAFWGREDAVDALIRAKCDPNDRLALVEAIPKVQIINTIINATKHLDIHKQDARGSTKEQQPSTIDIKDVILKKTKGKMLKLLLESWERLYINFAG</sequence>
<reference evidence="1" key="1">
    <citation type="submission" date="2021-01" db="EMBL/GenBank/DDBJ databases">
        <title>Adiantum capillus-veneris genome.</title>
        <authorList>
            <person name="Fang Y."/>
            <person name="Liao Q."/>
        </authorList>
    </citation>
    <scope>NUCLEOTIDE SEQUENCE</scope>
    <source>
        <strain evidence="1">H3</strain>
        <tissue evidence="1">Leaf</tissue>
    </source>
</reference>
<keyword evidence="2" id="KW-1185">Reference proteome</keyword>
<organism evidence="1 2">
    <name type="scientific">Adiantum capillus-veneris</name>
    <name type="common">Maidenhair fern</name>
    <dbReference type="NCBI Taxonomy" id="13818"/>
    <lineage>
        <taxon>Eukaryota</taxon>
        <taxon>Viridiplantae</taxon>
        <taxon>Streptophyta</taxon>
        <taxon>Embryophyta</taxon>
        <taxon>Tracheophyta</taxon>
        <taxon>Polypodiopsida</taxon>
        <taxon>Polypodiidae</taxon>
        <taxon>Polypodiales</taxon>
        <taxon>Pteridineae</taxon>
        <taxon>Pteridaceae</taxon>
        <taxon>Vittarioideae</taxon>
        <taxon>Adiantum</taxon>
    </lineage>
</organism>
<dbReference type="InterPro" id="IPR036770">
    <property type="entry name" value="Ankyrin_rpt-contain_sf"/>
</dbReference>
<name>A0A9D4UER9_ADICA</name>
<proteinExistence type="predicted"/>
<dbReference type="EMBL" id="JABFUD020000018">
    <property type="protein sequence ID" value="KAI5065866.1"/>
    <property type="molecule type" value="Genomic_DNA"/>
</dbReference>
<dbReference type="Gene3D" id="1.25.40.20">
    <property type="entry name" value="Ankyrin repeat-containing domain"/>
    <property type="match status" value="1"/>
</dbReference>
<evidence type="ECO:0000313" key="2">
    <source>
        <dbReference type="Proteomes" id="UP000886520"/>
    </source>
</evidence>
<dbReference type="Pfam" id="PF12796">
    <property type="entry name" value="Ank_2"/>
    <property type="match status" value="1"/>
</dbReference>
<gene>
    <name evidence="1" type="ORF">GOP47_0018490</name>
</gene>
<comment type="caution">
    <text evidence="1">The sequence shown here is derived from an EMBL/GenBank/DDBJ whole genome shotgun (WGS) entry which is preliminary data.</text>
</comment>
<dbReference type="SUPFAM" id="SSF48403">
    <property type="entry name" value="Ankyrin repeat"/>
    <property type="match status" value="1"/>
</dbReference>
<dbReference type="InterPro" id="IPR002110">
    <property type="entry name" value="Ankyrin_rpt"/>
</dbReference>
<dbReference type="AlphaFoldDB" id="A0A9D4UER9"/>